<evidence type="ECO:0000313" key="3">
    <source>
        <dbReference type="Proteomes" id="UP000199766"/>
    </source>
</evidence>
<accession>A0A1H9RS55</accession>
<gene>
    <name evidence="2" type="ORF">SAMN02982919_02946</name>
</gene>
<evidence type="ECO:0000313" key="2">
    <source>
        <dbReference type="EMBL" id="SER75670.1"/>
    </source>
</evidence>
<keyword evidence="3" id="KW-1185">Reference proteome</keyword>
<name>A0A1H9RS55_9BURK</name>
<protein>
    <submittedName>
        <fullName evidence="2">Uncharacterized protein</fullName>
    </submittedName>
</protein>
<dbReference type="Proteomes" id="UP000199766">
    <property type="component" value="Unassembled WGS sequence"/>
</dbReference>
<keyword evidence="1" id="KW-0732">Signal</keyword>
<feature type="signal peptide" evidence="1">
    <location>
        <begin position="1"/>
        <end position="20"/>
    </location>
</feature>
<proteinExistence type="predicted"/>
<feature type="chain" id="PRO_5011577199" evidence="1">
    <location>
        <begin position="21"/>
        <end position="51"/>
    </location>
</feature>
<dbReference type="EMBL" id="FOGD01000014">
    <property type="protein sequence ID" value="SER75670.1"/>
    <property type="molecule type" value="Genomic_DNA"/>
</dbReference>
<organism evidence="2 3">
    <name type="scientific">Giesbergeria anulus</name>
    <dbReference type="NCBI Taxonomy" id="180197"/>
    <lineage>
        <taxon>Bacteria</taxon>
        <taxon>Pseudomonadati</taxon>
        <taxon>Pseudomonadota</taxon>
        <taxon>Betaproteobacteria</taxon>
        <taxon>Burkholderiales</taxon>
        <taxon>Comamonadaceae</taxon>
        <taxon>Giesbergeria</taxon>
    </lineage>
</organism>
<sequence>MGLFDLALRIVALCVLLACADTLAHRVHGAVCYSLEQVVDAQAVGQNCARP</sequence>
<dbReference type="AlphaFoldDB" id="A0A1H9RS55"/>
<evidence type="ECO:0000256" key="1">
    <source>
        <dbReference type="SAM" id="SignalP"/>
    </source>
</evidence>
<reference evidence="2 3" key="1">
    <citation type="submission" date="2016-10" db="EMBL/GenBank/DDBJ databases">
        <authorList>
            <person name="de Groot N.N."/>
        </authorList>
    </citation>
    <scope>NUCLEOTIDE SEQUENCE [LARGE SCALE GENOMIC DNA]</scope>
    <source>
        <strain evidence="2 3">ATCC 35958</strain>
    </source>
</reference>